<organism evidence="2 3">
    <name type="scientific">Rhodofomes roseus</name>
    <dbReference type="NCBI Taxonomy" id="34475"/>
    <lineage>
        <taxon>Eukaryota</taxon>
        <taxon>Fungi</taxon>
        <taxon>Dikarya</taxon>
        <taxon>Basidiomycota</taxon>
        <taxon>Agaricomycotina</taxon>
        <taxon>Agaricomycetes</taxon>
        <taxon>Polyporales</taxon>
        <taxon>Rhodofomes</taxon>
    </lineage>
</organism>
<feature type="transmembrane region" description="Helical" evidence="1">
    <location>
        <begin position="20"/>
        <end position="39"/>
    </location>
</feature>
<keyword evidence="1" id="KW-0812">Transmembrane</keyword>
<dbReference type="Proteomes" id="UP000814176">
    <property type="component" value="Unassembled WGS sequence"/>
</dbReference>
<name>A0ABQ8K164_9APHY</name>
<dbReference type="RefSeq" id="XP_047773734.1">
    <property type="nucleotide sequence ID" value="XM_047918096.1"/>
</dbReference>
<dbReference type="EMBL" id="JADCUA010000031">
    <property type="protein sequence ID" value="KAH9830430.1"/>
    <property type="molecule type" value="Genomic_DNA"/>
</dbReference>
<gene>
    <name evidence="2" type="ORF">C8Q71DRAFT_364489</name>
</gene>
<reference evidence="2 3" key="1">
    <citation type="journal article" date="2021" name="Environ. Microbiol.">
        <title>Gene family expansions and transcriptome signatures uncover fungal adaptations to wood decay.</title>
        <authorList>
            <person name="Hage H."/>
            <person name="Miyauchi S."/>
            <person name="Viragh M."/>
            <person name="Drula E."/>
            <person name="Min B."/>
            <person name="Chaduli D."/>
            <person name="Navarro D."/>
            <person name="Favel A."/>
            <person name="Norest M."/>
            <person name="Lesage-Meessen L."/>
            <person name="Balint B."/>
            <person name="Merenyi Z."/>
            <person name="de Eugenio L."/>
            <person name="Morin E."/>
            <person name="Martinez A.T."/>
            <person name="Baldrian P."/>
            <person name="Stursova M."/>
            <person name="Martinez M.J."/>
            <person name="Novotny C."/>
            <person name="Magnuson J.K."/>
            <person name="Spatafora J.W."/>
            <person name="Maurice S."/>
            <person name="Pangilinan J."/>
            <person name="Andreopoulos W."/>
            <person name="LaButti K."/>
            <person name="Hundley H."/>
            <person name="Na H."/>
            <person name="Kuo A."/>
            <person name="Barry K."/>
            <person name="Lipzen A."/>
            <person name="Henrissat B."/>
            <person name="Riley R."/>
            <person name="Ahrendt S."/>
            <person name="Nagy L.G."/>
            <person name="Grigoriev I.V."/>
            <person name="Martin F."/>
            <person name="Rosso M.N."/>
        </authorList>
    </citation>
    <scope>NUCLEOTIDE SEQUENCE [LARGE SCALE GENOMIC DNA]</scope>
    <source>
        <strain evidence="2 3">CIRM-BRFM 1785</strain>
    </source>
</reference>
<protein>
    <recommendedName>
        <fullName evidence="4">HNH nuclease domain-containing protein</fullName>
    </recommendedName>
</protein>
<comment type="caution">
    <text evidence="2">The sequence shown here is derived from an EMBL/GenBank/DDBJ whole genome shotgun (WGS) entry which is preliminary data.</text>
</comment>
<evidence type="ECO:0000256" key="1">
    <source>
        <dbReference type="SAM" id="Phobius"/>
    </source>
</evidence>
<accession>A0ABQ8K164</accession>
<sequence>MRSKIGFRRDPGLRRRVMFLINCVNLLAVMFSSASFQALYETQRSQEDQVLNSIISTTTVLVTNAILVRYLSLLSSSSLRLLTLQREESLRDARAFDSARVDELLDDGIVDEIPRTTTTRMAVAHIMGHPSLLSQASGRRAILIRSYVTNSAFLSCLHHSSVAPSRTDSEYAALMDIRHVDRLVDTPANGVYMTITEHEYFIDPNYNSTRMLSRTYQTYRVRMLTKG</sequence>
<evidence type="ECO:0000313" key="3">
    <source>
        <dbReference type="Proteomes" id="UP000814176"/>
    </source>
</evidence>
<evidence type="ECO:0000313" key="2">
    <source>
        <dbReference type="EMBL" id="KAH9830430.1"/>
    </source>
</evidence>
<feature type="transmembrane region" description="Helical" evidence="1">
    <location>
        <begin position="51"/>
        <end position="71"/>
    </location>
</feature>
<keyword evidence="3" id="KW-1185">Reference proteome</keyword>
<evidence type="ECO:0008006" key="4">
    <source>
        <dbReference type="Google" id="ProtNLM"/>
    </source>
</evidence>
<dbReference type="GeneID" id="71998828"/>
<keyword evidence="1" id="KW-1133">Transmembrane helix</keyword>
<keyword evidence="1" id="KW-0472">Membrane</keyword>
<proteinExistence type="predicted"/>